<keyword evidence="4" id="KW-1185">Reference proteome</keyword>
<feature type="compositionally biased region" description="Polar residues" evidence="1">
    <location>
        <begin position="244"/>
        <end position="265"/>
    </location>
</feature>
<dbReference type="Gene3D" id="2.60.120.260">
    <property type="entry name" value="Galactose-binding domain-like"/>
    <property type="match status" value="1"/>
</dbReference>
<reference evidence="3 4" key="1">
    <citation type="journal article" date="2014" name="PLoS Genet.">
        <title>Analysis of the Phlebiopsis gigantea genome, transcriptome and secretome provides insight into its pioneer colonization strategies of wood.</title>
        <authorList>
            <person name="Hori C."/>
            <person name="Ishida T."/>
            <person name="Igarashi K."/>
            <person name="Samejima M."/>
            <person name="Suzuki H."/>
            <person name="Master E."/>
            <person name="Ferreira P."/>
            <person name="Ruiz-Duenas F.J."/>
            <person name="Held B."/>
            <person name="Canessa P."/>
            <person name="Larrondo L.F."/>
            <person name="Schmoll M."/>
            <person name="Druzhinina I.S."/>
            <person name="Kubicek C.P."/>
            <person name="Gaskell J.A."/>
            <person name="Kersten P."/>
            <person name="St John F."/>
            <person name="Glasner J."/>
            <person name="Sabat G."/>
            <person name="Splinter BonDurant S."/>
            <person name="Syed K."/>
            <person name="Yadav J."/>
            <person name="Mgbeahuruike A.C."/>
            <person name="Kovalchuk A."/>
            <person name="Asiegbu F.O."/>
            <person name="Lackner G."/>
            <person name="Hoffmeister D."/>
            <person name="Rencoret J."/>
            <person name="Gutierrez A."/>
            <person name="Sun H."/>
            <person name="Lindquist E."/>
            <person name="Barry K."/>
            <person name="Riley R."/>
            <person name="Grigoriev I.V."/>
            <person name="Henrissat B."/>
            <person name="Kues U."/>
            <person name="Berka R.M."/>
            <person name="Martinez A.T."/>
            <person name="Covert S.F."/>
            <person name="Blanchette R.A."/>
            <person name="Cullen D."/>
        </authorList>
    </citation>
    <scope>NUCLEOTIDE SEQUENCE [LARGE SCALE GENOMIC DNA]</scope>
    <source>
        <strain evidence="3 4">11061_1 CR5-6</strain>
    </source>
</reference>
<dbReference type="HOGENOM" id="CLU_1050154_0_0_1"/>
<organism evidence="3 4">
    <name type="scientific">Phlebiopsis gigantea (strain 11061_1 CR5-6)</name>
    <name type="common">White-rot fungus</name>
    <name type="synonym">Peniophora gigantea</name>
    <dbReference type="NCBI Taxonomy" id="745531"/>
    <lineage>
        <taxon>Eukaryota</taxon>
        <taxon>Fungi</taxon>
        <taxon>Dikarya</taxon>
        <taxon>Basidiomycota</taxon>
        <taxon>Agaricomycotina</taxon>
        <taxon>Agaricomycetes</taxon>
        <taxon>Polyporales</taxon>
        <taxon>Phanerochaetaceae</taxon>
        <taxon>Phlebiopsis</taxon>
    </lineage>
</organism>
<dbReference type="OrthoDB" id="3265734at2759"/>
<feature type="transmembrane region" description="Helical" evidence="2">
    <location>
        <begin position="156"/>
        <end position="183"/>
    </location>
</feature>
<keyword evidence="2" id="KW-0472">Membrane</keyword>
<evidence type="ECO:0000256" key="1">
    <source>
        <dbReference type="SAM" id="MobiDB-lite"/>
    </source>
</evidence>
<keyword evidence="2" id="KW-1133">Transmembrane helix</keyword>
<dbReference type="STRING" id="745531.A0A0C3RQ38"/>
<evidence type="ECO:0000256" key="2">
    <source>
        <dbReference type="SAM" id="Phobius"/>
    </source>
</evidence>
<name>A0A0C3RQ38_PHLG1</name>
<evidence type="ECO:0000313" key="3">
    <source>
        <dbReference type="EMBL" id="KIP01776.1"/>
    </source>
</evidence>
<dbReference type="AlphaFoldDB" id="A0A0C3RQ38"/>
<protein>
    <submittedName>
        <fullName evidence="3">Uncharacterized protein</fullName>
    </submittedName>
</protein>
<sequence length="265" mass="28616">MASTNIRLYQIGNNDSAIVYTGEWFENSDSSSTGGQSLYGTRAANSHATFVFNGTFVAAYGAVDGSGANFSYTIDNGDATNVTFPAKNPPDHDLALFTSPELDYGEHALLLSTTQDGPTLWLDYITYTGSELVRRTAPQVDVPQSQPTSPPPTNSALPVGTIVLIVLCSVLFVVVIVIAGVLLHRRRHRWQLNSPEHSKESGFEIMPPSTERDGVHPVEAISVKILAALRSRSRTHPGMARQPPRSSTLFTSVIMGPSSNGTSRR</sequence>
<dbReference type="EMBL" id="KN840737">
    <property type="protein sequence ID" value="KIP01776.1"/>
    <property type="molecule type" value="Genomic_DNA"/>
</dbReference>
<accession>A0A0C3RQ38</accession>
<gene>
    <name evidence="3" type="ORF">PHLGIDRAFT_335642</name>
</gene>
<proteinExistence type="predicted"/>
<keyword evidence="2" id="KW-0812">Transmembrane</keyword>
<dbReference type="Proteomes" id="UP000053257">
    <property type="component" value="Unassembled WGS sequence"/>
</dbReference>
<feature type="region of interest" description="Disordered" evidence="1">
    <location>
        <begin position="233"/>
        <end position="265"/>
    </location>
</feature>
<evidence type="ECO:0000313" key="4">
    <source>
        <dbReference type="Proteomes" id="UP000053257"/>
    </source>
</evidence>